<reference evidence="3 4" key="1">
    <citation type="submission" date="2020-08" db="EMBL/GenBank/DDBJ databases">
        <title>Genomic Encyclopedia of Type Strains, Phase IV (KMG-IV): sequencing the most valuable type-strain genomes for metagenomic binning, comparative biology and taxonomic classification.</title>
        <authorList>
            <person name="Goeker M."/>
        </authorList>
    </citation>
    <scope>NUCLEOTIDE SEQUENCE [LARGE SCALE GENOMIC DNA]</scope>
    <source>
        <strain evidence="3 4">DSM 44197</strain>
    </source>
</reference>
<dbReference type="Gene3D" id="3.40.50.1820">
    <property type="entry name" value="alpha/beta hydrolase"/>
    <property type="match status" value="1"/>
</dbReference>
<feature type="region of interest" description="Disordered" evidence="1">
    <location>
        <begin position="247"/>
        <end position="266"/>
    </location>
</feature>
<gene>
    <name evidence="3" type="ORF">HNR61_002733</name>
</gene>
<dbReference type="PANTHER" id="PTHR37946:SF1">
    <property type="entry name" value="SLL1969 PROTEIN"/>
    <property type="match status" value="1"/>
</dbReference>
<dbReference type="Proteomes" id="UP000572680">
    <property type="component" value="Unassembled WGS sequence"/>
</dbReference>
<dbReference type="InterPro" id="IPR012908">
    <property type="entry name" value="PGAP1-ab_dom-like"/>
</dbReference>
<sequence>MRDRLAGLSPRRRVFVLTVGALALLLVGAVAGRVLIARSSGADAVAQDRPGPVLLVPGYGAGTGGLRVLAARLRSAGREAVVVEMPGDGTGDLREQARVLDRRVSEALRGGAPSVDVVAHSAGGVVARLWVREHDGAGKARRIVTLGSPHQGADLAAAGSALAPGACPEACRQLVPGSGLLRELGDRAPDPPRWVSVWTDDDETVRPEASRLPGATGVGVQEVCPDARVGHTGLPADPLVTAIVTRALDAGPPSPPGRGDCGAPRG</sequence>
<dbReference type="EMBL" id="JACJIA010000003">
    <property type="protein sequence ID" value="MBA8951102.1"/>
    <property type="molecule type" value="Genomic_DNA"/>
</dbReference>
<evidence type="ECO:0000259" key="2">
    <source>
        <dbReference type="Pfam" id="PF07819"/>
    </source>
</evidence>
<dbReference type="Pfam" id="PF07819">
    <property type="entry name" value="PGAP1"/>
    <property type="match status" value="1"/>
</dbReference>
<name>A0A7W3QL54_ACTNM</name>
<feature type="domain" description="GPI inositol-deacylase PGAP1-like alpha/beta" evidence="2">
    <location>
        <begin position="109"/>
        <end position="156"/>
    </location>
</feature>
<organism evidence="3 4">
    <name type="scientific">Actinomadura namibiensis</name>
    <dbReference type="NCBI Taxonomy" id="182080"/>
    <lineage>
        <taxon>Bacteria</taxon>
        <taxon>Bacillati</taxon>
        <taxon>Actinomycetota</taxon>
        <taxon>Actinomycetes</taxon>
        <taxon>Streptosporangiales</taxon>
        <taxon>Thermomonosporaceae</taxon>
        <taxon>Actinomadura</taxon>
    </lineage>
</organism>
<comment type="caution">
    <text evidence="3">The sequence shown here is derived from an EMBL/GenBank/DDBJ whole genome shotgun (WGS) entry which is preliminary data.</text>
</comment>
<evidence type="ECO:0000313" key="4">
    <source>
        <dbReference type="Proteomes" id="UP000572680"/>
    </source>
</evidence>
<dbReference type="RefSeq" id="WP_182843485.1">
    <property type="nucleotide sequence ID" value="NZ_JACJIA010000003.1"/>
</dbReference>
<evidence type="ECO:0000256" key="1">
    <source>
        <dbReference type="SAM" id="MobiDB-lite"/>
    </source>
</evidence>
<protein>
    <recommendedName>
        <fullName evidence="2">GPI inositol-deacylase PGAP1-like alpha/beta domain-containing protein</fullName>
    </recommendedName>
</protein>
<dbReference type="PANTHER" id="PTHR37946">
    <property type="entry name" value="SLL1969 PROTEIN"/>
    <property type="match status" value="1"/>
</dbReference>
<accession>A0A7W3QL54</accession>
<keyword evidence="4" id="KW-1185">Reference proteome</keyword>
<dbReference type="GO" id="GO:0016788">
    <property type="term" value="F:hydrolase activity, acting on ester bonds"/>
    <property type="evidence" value="ECO:0007669"/>
    <property type="project" value="InterPro"/>
</dbReference>
<dbReference type="SUPFAM" id="SSF53474">
    <property type="entry name" value="alpha/beta-Hydrolases"/>
    <property type="match status" value="1"/>
</dbReference>
<dbReference type="InterPro" id="IPR029058">
    <property type="entry name" value="AB_hydrolase_fold"/>
</dbReference>
<dbReference type="AlphaFoldDB" id="A0A7W3QL54"/>
<evidence type="ECO:0000313" key="3">
    <source>
        <dbReference type="EMBL" id="MBA8951102.1"/>
    </source>
</evidence>
<proteinExistence type="predicted"/>